<dbReference type="AlphaFoldDB" id="J9VY94"/>
<dbReference type="RefSeq" id="WP_014939138.1">
    <property type="nucleotide sequence ID" value="NC_018610.1"/>
</dbReference>
<dbReference type="HOGENOM" id="CLU_2553939_0_0_9"/>
<name>J9VY94_LENBU</name>
<evidence type="ECO:0000313" key="2">
    <source>
        <dbReference type="Proteomes" id="UP000007332"/>
    </source>
</evidence>
<protein>
    <submittedName>
        <fullName evidence="1">Uncharacterized protein</fullName>
    </submittedName>
</protein>
<gene>
    <name evidence="1" type="ORF">LBUCD034_0121</name>
</gene>
<dbReference type="EMBL" id="CP003043">
    <property type="protein sequence ID" value="AFR99233.1"/>
    <property type="molecule type" value="Genomic_DNA"/>
</dbReference>
<sequence length="82" mass="9263">MKGNYTQRKRGALQLAGNQALNVKGNGHLSGKLVINLKSRLTKNHVLMKFHTRSGKYKHVTITGQYSHYHVKYTSNSIVLVK</sequence>
<organism evidence="1 2">
    <name type="scientific">Lentilactobacillus buchneri subsp. silagei CD034</name>
    <dbReference type="NCBI Taxonomy" id="1071400"/>
    <lineage>
        <taxon>Bacteria</taxon>
        <taxon>Bacillati</taxon>
        <taxon>Bacillota</taxon>
        <taxon>Bacilli</taxon>
        <taxon>Lactobacillales</taxon>
        <taxon>Lactobacillaceae</taxon>
        <taxon>Lentilactobacillus</taxon>
        <taxon>Lentilactobacillus buchneri subsp. silagei</taxon>
    </lineage>
</organism>
<proteinExistence type="predicted"/>
<evidence type="ECO:0000313" key="1">
    <source>
        <dbReference type="EMBL" id="AFR99233.1"/>
    </source>
</evidence>
<dbReference type="STRING" id="1071400.LBUCD034_0121"/>
<dbReference type="Proteomes" id="UP000007332">
    <property type="component" value="Chromosome"/>
</dbReference>
<keyword evidence="2" id="KW-1185">Reference proteome</keyword>
<dbReference type="PATRIC" id="fig|1071400.3.peg.118"/>
<accession>J9VY94</accession>
<dbReference type="KEGG" id="lbn:LBUCD034_0121"/>
<reference evidence="1 2" key="1">
    <citation type="journal article" date="2012" name="J. Biotechnol.">
        <title>Insights into the completely annotated genome of Lactobacillus buchneri CD034, a strain isolated from stable grass silage.</title>
        <authorList>
            <person name="Heinl S."/>
            <person name="Wibberg D."/>
            <person name="Eikmeyer F."/>
            <person name="Szczepanowski R."/>
            <person name="Blom J."/>
            <person name="Linke B."/>
            <person name="Goesmann A."/>
            <person name="Grabherr R."/>
            <person name="Schwab H."/>
            <person name="Puhler A."/>
            <person name="Schluter A."/>
        </authorList>
    </citation>
    <scope>NUCLEOTIDE SEQUENCE [LARGE SCALE GENOMIC DNA]</scope>
    <source>
        <strain evidence="1 2">CD034</strain>
    </source>
</reference>